<name>A0A1M5NEF0_9FLAO</name>
<accession>A0A1M5NEF0</accession>
<protein>
    <submittedName>
        <fullName evidence="2">Uncharacterized protein</fullName>
    </submittedName>
</protein>
<evidence type="ECO:0000313" key="2">
    <source>
        <dbReference type="EMBL" id="SHG87842.1"/>
    </source>
</evidence>
<evidence type="ECO:0000313" key="3">
    <source>
        <dbReference type="Proteomes" id="UP000184522"/>
    </source>
</evidence>
<dbReference type="STRING" id="1089305.SAMN05444148_1177"/>
<feature type="transmembrane region" description="Helical" evidence="1">
    <location>
        <begin position="61"/>
        <end position="78"/>
    </location>
</feature>
<gene>
    <name evidence="2" type="ORF">SAMN05444148_1177</name>
</gene>
<keyword evidence="3" id="KW-1185">Reference proteome</keyword>
<organism evidence="2 3">
    <name type="scientific">Winogradskyella jejuensis</name>
    <dbReference type="NCBI Taxonomy" id="1089305"/>
    <lineage>
        <taxon>Bacteria</taxon>
        <taxon>Pseudomonadati</taxon>
        <taxon>Bacteroidota</taxon>
        <taxon>Flavobacteriia</taxon>
        <taxon>Flavobacteriales</taxon>
        <taxon>Flavobacteriaceae</taxon>
        <taxon>Winogradskyella</taxon>
    </lineage>
</organism>
<sequence>MFDTFYISFLNYTKSKLGRKAMQLSLHYISVVEIAFFGLIACFFAAFASQLNMGQISSEKAVILSLICVLFIYLKNWMRYNGKRRNVLNAKSKRQKIQPWKLIVLPLAFIILALVFLQAI</sequence>
<keyword evidence="1" id="KW-0812">Transmembrane</keyword>
<dbReference type="AlphaFoldDB" id="A0A1M5NEF0"/>
<keyword evidence="1" id="KW-0472">Membrane</keyword>
<feature type="transmembrane region" description="Helical" evidence="1">
    <location>
        <begin position="26"/>
        <end position="49"/>
    </location>
</feature>
<reference evidence="3" key="1">
    <citation type="submission" date="2016-11" db="EMBL/GenBank/DDBJ databases">
        <authorList>
            <person name="Varghese N."/>
            <person name="Submissions S."/>
        </authorList>
    </citation>
    <scope>NUCLEOTIDE SEQUENCE [LARGE SCALE GENOMIC DNA]</scope>
    <source>
        <strain evidence="3">DSM 25330</strain>
    </source>
</reference>
<keyword evidence="1" id="KW-1133">Transmembrane helix</keyword>
<proteinExistence type="predicted"/>
<dbReference type="EMBL" id="FQWS01000001">
    <property type="protein sequence ID" value="SHG87842.1"/>
    <property type="molecule type" value="Genomic_DNA"/>
</dbReference>
<feature type="transmembrane region" description="Helical" evidence="1">
    <location>
        <begin position="99"/>
        <end position="119"/>
    </location>
</feature>
<dbReference type="Proteomes" id="UP000184522">
    <property type="component" value="Unassembled WGS sequence"/>
</dbReference>
<evidence type="ECO:0000256" key="1">
    <source>
        <dbReference type="SAM" id="Phobius"/>
    </source>
</evidence>